<evidence type="ECO:0000313" key="8">
    <source>
        <dbReference type="EMBL" id="CAL4765717.1"/>
    </source>
</evidence>
<evidence type="ECO:0000256" key="5">
    <source>
        <dbReference type="ARBA" id="ARBA00022801"/>
    </source>
</evidence>
<evidence type="ECO:0000256" key="1">
    <source>
        <dbReference type="ARBA" id="ARBA00001946"/>
    </source>
</evidence>
<dbReference type="SUPFAM" id="SSF50324">
    <property type="entry name" value="Inorganic pyrophosphatase"/>
    <property type="match status" value="1"/>
</dbReference>
<comment type="similarity">
    <text evidence="2">Belongs to the PPase family.</text>
</comment>
<dbReference type="InterPro" id="IPR036649">
    <property type="entry name" value="Pyrophosphatase_sf"/>
</dbReference>
<comment type="caution">
    <text evidence="7">The sequence shown here is derived from an EMBL/GenBank/DDBJ whole genome shotgun (WGS) entry which is preliminary data.</text>
</comment>
<organism evidence="7">
    <name type="scientific">Cladocopium goreaui</name>
    <dbReference type="NCBI Taxonomy" id="2562237"/>
    <lineage>
        <taxon>Eukaryota</taxon>
        <taxon>Sar</taxon>
        <taxon>Alveolata</taxon>
        <taxon>Dinophyceae</taxon>
        <taxon>Suessiales</taxon>
        <taxon>Symbiodiniaceae</taxon>
        <taxon>Cladocopium</taxon>
    </lineage>
</organism>
<dbReference type="GO" id="GO:0005737">
    <property type="term" value="C:cytoplasm"/>
    <property type="evidence" value="ECO:0007669"/>
    <property type="project" value="InterPro"/>
</dbReference>
<dbReference type="Proteomes" id="UP001152797">
    <property type="component" value="Unassembled WGS sequence"/>
</dbReference>
<keyword evidence="9" id="KW-1185">Reference proteome</keyword>
<sequence>MVFAQRRSLSAFSLAVLVIIGQVSVWCFAGASLQAPLRRLTARQSTGISVSEVTTEVRGEEGTNNYRLFFLANDKEISPWHDLPLASEVEGEYFMVTEIPKNTKPKMEIATKESLNPIAQDTKKGKLREYHGPIYWNYGYLPQTWEDPEIEHPELKVKGDNDPVDVVEIGSRAHEQGEIATVKVLGALAMIDDGELDWKILAISTDDPMASQLSSVNDVESKLPGYVSGIREWFRWYKSPDGKPLNSFGFDEQPVDTTGAIEVIEETHGYWKKLRETGHGGLWVG</sequence>
<evidence type="ECO:0000256" key="4">
    <source>
        <dbReference type="ARBA" id="ARBA00022723"/>
    </source>
</evidence>
<dbReference type="EMBL" id="CAMXCT030000409">
    <property type="protein sequence ID" value="CAL4765717.1"/>
    <property type="molecule type" value="Genomic_DNA"/>
</dbReference>
<dbReference type="GO" id="GO:0000287">
    <property type="term" value="F:magnesium ion binding"/>
    <property type="evidence" value="ECO:0007669"/>
    <property type="project" value="InterPro"/>
</dbReference>
<proteinExistence type="inferred from homology"/>
<reference evidence="7" key="1">
    <citation type="submission" date="2022-10" db="EMBL/GenBank/DDBJ databases">
        <authorList>
            <person name="Chen Y."/>
            <person name="Dougan E. K."/>
            <person name="Chan C."/>
            <person name="Rhodes N."/>
            <person name="Thang M."/>
        </authorList>
    </citation>
    <scope>NUCLEOTIDE SEQUENCE</scope>
</reference>
<evidence type="ECO:0000256" key="6">
    <source>
        <dbReference type="ARBA" id="ARBA00022842"/>
    </source>
</evidence>
<dbReference type="EMBL" id="CAMXCT020000409">
    <property type="protein sequence ID" value="CAL1131780.1"/>
    <property type="molecule type" value="Genomic_DNA"/>
</dbReference>
<comment type="cofactor">
    <cofactor evidence="1">
        <name>Mg(2+)</name>
        <dbReference type="ChEBI" id="CHEBI:18420"/>
    </cofactor>
</comment>
<dbReference type="EMBL" id="CAMXCT010000409">
    <property type="protein sequence ID" value="CAI3978405.1"/>
    <property type="molecule type" value="Genomic_DNA"/>
</dbReference>
<accession>A0A9P1BSB3</accession>
<dbReference type="OrthoDB" id="1608002at2759"/>
<dbReference type="PROSITE" id="PS00387">
    <property type="entry name" value="PPASE"/>
    <property type="match status" value="1"/>
</dbReference>
<dbReference type="Pfam" id="PF00719">
    <property type="entry name" value="Pyrophosphatase"/>
    <property type="match status" value="1"/>
</dbReference>
<dbReference type="GO" id="GO:0006796">
    <property type="term" value="P:phosphate-containing compound metabolic process"/>
    <property type="evidence" value="ECO:0007669"/>
    <property type="project" value="InterPro"/>
</dbReference>
<keyword evidence="6" id="KW-0460">Magnesium</keyword>
<reference evidence="8 9" key="2">
    <citation type="submission" date="2024-05" db="EMBL/GenBank/DDBJ databases">
        <authorList>
            <person name="Chen Y."/>
            <person name="Shah S."/>
            <person name="Dougan E. K."/>
            <person name="Thang M."/>
            <person name="Chan C."/>
        </authorList>
    </citation>
    <scope>NUCLEOTIDE SEQUENCE [LARGE SCALE GENOMIC DNA]</scope>
</reference>
<name>A0A9P1BSB3_9DINO</name>
<dbReference type="AlphaFoldDB" id="A0A9P1BSB3"/>
<dbReference type="EC" id="3.6.1.1" evidence="3"/>
<dbReference type="InterPro" id="IPR008162">
    <property type="entry name" value="Pyrophosphatase"/>
</dbReference>
<gene>
    <name evidence="7" type="ORF">C1SCF055_LOCUS6458</name>
</gene>
<dbReference type="GO" id="GO:0004427">
    <property type="term" value="F:inorganic diphosphate phosphatase activity"/>
    <property type="evidence" value="ECO:0007669"/>
    <property type="project" value="UniProtKB-EC"/>
</dbReference>
<evidence type="ECO:0000313" key="9">
    <source>
        <dbReference type="Proteomes" id="UP001152797"/>
    </source>
</evidence>
<evidence type="ECO:0000256" key="2">
    <source>
        <dbReference type="ARBA" id="ARBA00006220"/>
    </source>
</evidence>
<evidence type="ECO:0000313" key="7">
    <source>
        <dbReference type="EMBL" id="CAI3978405.1"/>
    </source>
</evidence>
<evidence type="ECO:0000256" key="3">
    <source>
        <dbReference type="ARBA" id="ARBA00012146"/>
    </source>
</evidence>
<protein>
    <recommendedName>
        <fullName evidence="3">inorganic diphosphatase</fullName>
        <ecNumber evidence="3">3.6.1.1</ecNumber>
    </recommendedName>
</protein>
<dbReference type="CDD" id="cd00412">
    <property type="entry name" value="pyrophosphatase"/>
    <property type="match status" value="1"/>
</dbReference>
<keyword evidence="5" id="KW-0378">Hydrolase</keyword>
<keyword evidence="4" id="KW-0479">Metal-binding</keyword>
<dbReference type="PANTHER" id="PTHR10286">
    <property type="entry name" value="INORGANIC PYROPHOSPHATASE"/>
    <property type="match status" value="1"/>
</dbReference>
<dbReference type="Gene3D" id="3.90.80.10">
    <property type="entry name" value="Inorganic pyrophosphatase"/>
    <property type="match status" value="1"/>
</dbReference>